<dbReference type="AlphaFoldDB" id="A0A0E3R2H2"/>
<evidence type="ECO:0000256" key="1">
    <source>
        <dbReference type="SAM" id="Phobius"/>
    </source>
</evidence>
<dbReference type="PATRIC" id="fig|1434106.5.peg.2854"/>
<accession>A0A0E3R2H2</accession>
<keyword evidence="1" id="KW-0812">Transmembrane</keyword>
<sequence>MDLLFVVRSVVRSVLLDLLLLSQYRNLSYCLLIYIFTIAFVIGDFITQKISSKDKFQRQVLKTSFKITNFEFEIGSLKYSGFCPFYGLFLCMASTGTFAFLTIFFGYTSKKEALDIVFPSLNRVSIPAFIACAPFSETSVSNQDLFLKISPHTLFLPRLPRFKLIL</sequence>
<feature type="transmembrane region" description="Helical" evidence="1">
    <location>
        <begin position="85"/>
        <end position="107"/>
    </location>
</feature>
<protein>
    <submittedName>
        <fullName evidence="2">Uncharacterized protein</fullName>
    </submittedName>
</protein>
<organism evidence="2 3">
    <name type="scientific">Methanosarcina barkeri 227</name>
    <dbReference type="NCBI Taxonomy" id="1434106"/>
    <lineage>
        <taxon>Archaea</taxon>
        <taxon>Methanobacteriati</taxon>
        <taxon>Methanobacteriota</taxon>
        <taxon>Stenosarchaea group</taxon>
        <taxon>Methanomicrobia</taxon>
        <taxon>Methanosarcinales</taxon>
        <taxon>Methanosarcinaceae</taxon>
        <taxon>Methanosarcina</taxon>
    </lineage>
</organism>
<keyword evidence="1" id="KW-1133">Transmembrane helix</keyword>
<reference evidence="2 3" key="1">
    <citation type="submission" date="2014-07" db="EMBL/GenBank/DDBJ databases">
        <title>Methanogenic archaea and the global carbon cycle.</title>
        <authorList>
            <person name="Henriksen J.R."/>
            <person name="Luke J."/>
            <person name="Reinhart S."/>
            <person name="Benedict M.N."/>
            <person name="Youngblut N.D."/>
            <person name="Metcalf M.E."/>
            <person name="Whitaker R.J."/>
            <person name="Metcalf W.W."/>
        </authorList>
    </citation>
    <scope>NUCLEOTIDE SEQUENCE [LARGE SCALE GENOMIC DNA]</scope>
    <source>
        <strain evidence="2 3">227</strain>
    </source>
</reference>
<dbReference type="EMBL" id="CP009530">
    <property type="protein sequence ID" value="AKB58728.1"/>
    <property type="molecule type" value="Genomic_DNA"/>
</dbReference>
<dbReference type="HOGENOM" id="CLU_1599010_0_0_2"/>
<evidence type="ECO:0000313" key="3">
    <source>
        <dbReference type="Proteomes" id="UP000033079"/>
    </source>
</evidence>
<evidence type="ECO:0000313" key="2">
    <source>
        <dbReference type="EMBL" id="AKB58728.1"/>
    </source>
</evidence>
<feature type="transmembrane region" description="Helical" evidence="1">
    <location>
        <begin position="26"/>
        <end position="46"/>
    </location>
</feature>
<dbReference type="Proteomes" id="UP000033079">
    <property type="component" value="Chromosome"/>
</dbReference>
<name>A0A0E3R2H2_METBA</name>
<dbReference type="KEGG" id="mbar:MSBR2_2212"/>
<gene>
    <name evidence="2" type="ORF">MSBR2_2212</name>
</gene>
<keyword evidence="1" id="KW-0472">Membrane</keyword>
<proteinExistence type="predicted"/>